<keyword evidence="3" id="KW-1185">Reference proteome</keyword>
<dbReference type="GO" id="GO:0006508">
    <property type="term" value="P:proteolysis"/>
    <property type="evidence" value="ECO:0007669"/>
    <property type="project" value="InterPro"/>
</dbReference>
<sequence length="340" mass="38711">MRVFLCNRKYLGIPYYTKRHILFYRRFRPSTYVESIQILRFSPDFWRSKQAFCALGLTNFAELFSYNIPCRTERWEETVTYRVYADVILLQNLAADFLLLSVVKNCLRLPERRYGRLAGSLLGAVYALGMVLAPVPLGYAGRMLLSATMSVLMAWTAFSIRRKSEAAEAAIGLYIASMLAAGCMELVQPLGIRVNLLFWLFTAGGSFLIPSAVWRFGMQRCMKLEHQYAVTLFNKGRERHVQAILDTGNHLTMPLSGRPVQVLDACVAERFFSWEDGVQYIPFRSVGKGGGVIPAYQAERMEVSGQGGMRVIEKPWIAISQEALSQKGEYQMLLNEKYWL</sequence>
<dbReference type="EMBL" id="PYLO01000001">
    <property type="protein sequence ID" value="PST38459.1"/>
    <property type="molecule type" value="Genomic_DNA"/>
</dbReference>
<keyword evidence="1" id="KW-1133">Transmembrane helix</keyword>
<gene>
    <name evidence="2" type="ORF">C7U56_00405</name>
</gene>
<evidence type="ECO:0000313" key="2">
    <source>
        <dbReference type="EMBL" id="PST38459.1"/>
    </source>
</evidence>
<dbReference type="GO" id="GO:0030436">
    <property type="term" value="P:asexual sporulation"/>
    <property type="evidence" value="ECO:0007669"/>
    <property type="project" value="InterPro"/>
</dbReference>
<dbReference type="AlphaFoldDB" id="A0A2T3FT72"/>
<evidence type="ECO:0000256" key="1">
    <source>
        <dbReference type="SAM" id="Phobius"/>
    </source>
</evidence>
<feature type="transmembrane region" description="Helical" evidence="1">
    <location>
        <begin position="170"/>
        <end position="190"/>
    </location>
</feature>
<feature type="transmembrane region" description="Helical" evidence="1">
    <location>
        <begin position="139"/>
        <end position="158"/>
    </location>
</feature>
<feature type="transmembrane region" description="Helical" evidence="1">
    <location>
        <begin position="196"/>
        <end position="217"/>
    </location>
</feature>
<keyword evidence="1" id="KW-0472">Membrane</keyword>
<keyword evidence="1" id="KW-0812">Transmembrane</keyword>
<dbReference type="GO" id="GO:0004190">
    <property type="term" value="F:aspartic-type endopeptidase activity"/>
    <property type="evidence" value="ECO:0007669"/>
    <property type="project" value="InterPro"/>
</dbReference>
<proteinExistence type="predicted"/>
<organism evidence="2 3">
    <name type="scientific">Clostridium fessum</name>
    <dbReference type="NCBI Taxonomy" id="2126740"/>
    <lineage>
        <taxon>Bacteria</taxon>
        <taxon>Bacillati</taxon>
        <taxon>Bacillota</taxon>
        <taxon>Clostridia</taxon>
        <taxon>Eubacteriales</taxon>
        <taxon>Clostridiaceae</taxon>
        <taxon>Clostridium</taxon>
    </lineage>
</organism>
<accession>A0A2T3FT72</accession>
<reference evidence="2 3" key="1">
    <citation type="submission" date="2018-03" db="EMBL/GenBank/DDBJ databases">
        <title>Lachnoclostridium SNUG30386 gen.nov., sp.nov., isolated from human faeces.</title>
        <authorList>
            <person name="Seo B."/>
            <person name="Jeon K."/>
            <person name="Ko G."/>
        </authorList>
    </citation>
    <scope>NUCLEOTIDE SEQUENCE [LARGE SCALE GENOMIC DNA]</scope>
    <source>
        <strain evidence="2 3">SNUG30386</strain>
    </source>
</reference>
<evidence type="ECO:0000313" key="3">
    <source>
        <dbReference type="Proteomes" id="UP000241048"/>
    </source>
</evidence>
<protein>
    <recommendedName>
        <fullName evidence="4">Sigma-E processing peptidase SpoIIGA</fullName>
    </recommendedName>
</protein>
<dbReference type="Pfam" id="PF03419">
    <property type="entry name" value="Peptidase_U4"/>
    <property type="match status" value="1"/>
</dbReference>
<dbReference type="InterPro" id="IPR005081">
    <property type="entry name" value="SpoIIGA"/>
</dbReference>
<comment type="caution">
    <text evidence="2">The sequence shown here is derived from an EMBL/GenBank/DDBJ whole genome shotgun (WGS) entry which is preliminary data.</text>
</comment>
<dbReference type="Proteomes" id="UP000241048">
    <property type="component" value="Unassembled WGS sequence"/>
</dbReference>
<feature type="transmembrane region" description="Helical" evidence="1">
    <location>
        <begin position="114"/>
        <end position="133"/>
    </location>
</feature>
<evidence type="ECO:0008006" key="4">
    <source>
        <dbReference type="Google" id="ProtNLM"/>
    </source>
</evidence>
<name>A0A2T3FT72_9CLOT</name>